<name>A0A0F9LGS1_9ZZZZ</name>
<organism evidence="1">
    <name type="scientific">marine sediment metagenome</name>
    <dbReference type="NCBI Taxonomy" id="412755"/>
    <lineage>
        <taxon>unclassified sequences</taxon>
        <taxon>metagenomes</taxon>
        <taxon>ecological metagenomes</taxon>
    </lineage>
</organism>
<sequence>MNDKIVIERLLSTSHRIWLHKIGLMETHGILWFLTYGRSYESFRTKR</sequence>
<gene>
    <name evidence="1" type="ORF">LCGC14_1582290</name>
</gene>
<dbReference type="AlphaFoldDB" id="A0A0F9LGS1"/>
<proteinExistence type="predicted"/>
<accession>A0A0F9LGS1</accession>
<dbReference type="EMBL" id="LAZR01012466">
    <property type="protein sequence ID" value="KKM26695.1"/>
    <property type="molecule type" value="Genomic_DNA"/>
</dbReference>
<reference evidence="1" key="1">
    <citation type="journal article" date="2015" name="Nature">
        <title>Complex archaea that bridge the gap between prokaryotes and eukaryotes.</title>
        <authorList>
            <person name="Spang A."/>
            <person name="Saw J.H."/>
            <person name="Jorgensen S.L."/>
            <person name="Zaremba-Niedzwiedzka K."/>
            <person name="Martijn J."/>
            <person name="Lind A.E."/>
            <person name="van Eijk R."/>
            <person name="Schleper C."/>
            <person name="Guy L."/>
            <person name="Ettema T.J."/>
        </authorList>
    </citation>
    <scope>NUCLEOTIDE SEQUENCE</scope>
</reference>
<protein>
    <submittedName>
        <fullName evidence="1">Uncharacterized protein</fullName>
    </submittedName>
</protein>
<evidence type="ECO:0000313" key="1">
    <source>
        <dbReference type="EMBL" id="KKM26695.1"/>
    </source>
</evidence>
<comment type="caution">
    <text evidence="1">The sequence shown here is derived from an EMBL/GenBank/DDBJ whole genome shotgun (WGS) entry which is preliminary data.</text>
</comment>